<feature type="compositionally biased region" description="Polar residues" evidence="2">
    <location>
        <begin position="192"/>
        <end position="216"/>
    </location>
</feature>
<dbReference type="PANTHER" id="PTHR13245">
    <property type="entry name" value="RRP15-LIKE PROTEIN"/>
    <property type="match status" value="1"/>
</dbReference>
<accession>A0ABR0KC03</accession>
<dbReference type="PANTHER" id="PTHR13245:SF14">
    <property type="entry name" value="RRP15-LIKE PROTEIN"/>
    <property type="match status" value="1"/>
</dbReference>
<feature type="compositionally biased region" description="Polar residues" evidence="2">
    <location>
        <begin position="110"/>
        <end position="121"/>
    </location>
</feature>
<evidence type="ECO:0000256" key="1">
    <source>
        <dbReference type="ARBA" id="ARBA00007462"/>
    </source>
</evidence>
<feature type="compositionally biased region" description="Basic residues" evidence="2">
    <location>
        <begin position="21"/>
        <end position="36"/>
    </location>
</feature>
<comment type="caution">
    <text evidence="3">The sequence shown here is derived from an EMBL/GenBank/DDBJ whole genome shotgun (WGS) entry which is preliminary data.</text>
</comment>
<feature type="compositionally biased region" description="Polar residues" evidence="2">
    <location>
        <begin position="128"/>
        <end position="140"/>
    </location>
</feature>
<evidence type="ECO:0000256" key="2">
    <source>
        <dbReference type="SAM" id="MobiDB-lite"/>
    </source>
</evidence>
<evidence type="ECO:0000313" key="3">
    <source>
        <dbReference type="EMBL" id="KAK5093281.1"/>
    </source>
</evidence>
<dbReference type="Proteomes" id="UP001345013">
    <property type="component" value="Unassembled WGS sequence"/>
</dbReference>
<comment type="similarity">
    <text evidence="1">Belongs to the RRP15 family.</text>
</comment>
<sequence>MSRITPVSAKKRKIDEAMRGKTSKPRKRIRKQKHYHSSSSEDEAASDQDVGFAPVNLGDSDGEEAQVVEPAAGKKRKTQKKQIASDAPVELKAEASRKRVEDDDNEADGGSSSEEVATSNVELVGPQEDTTSASHRQSSSNEDDETASDDQSSASETSSTTNPNHTKPRTKSKRNDPTAFSTSISKILATKLPTSQRTDPVLSRSASAAQSRTDATNLRLEARATSKLRAEKRAALQKGRTTDVLGIERGIAGEVAEKEKQLRKIATRGVIQLFNAFRGAHERAEEARREQRKVGTVGIGERERKVGEVSKEGFLELIGGKKKEKGVGET</sequence>
<feature type="region of interest" description="Disordered" evidence="2">
    <location>
        <begin position="1"/>
        <end position="223"/>
    </location>
</feature>
<reference evidence="3 4" key="1">
    <citation type="submission" date="2023-08" db="EMBL/GenBank/DDBJ databases">
        <title>Black Yeasts Isolated from many extreme environments.</title>
        <authorList>
            <person name="Coleine C."/>
            <person name="Stajich J.E."/>
            <person name="Selbmann L."/>
        </authorList>
    </citation>
    <scope>NUCLEOTIDE SEQUENCE [LARGE SCALE GENOMIC DNA]</scope>
    <source>
        <strain evidence="3 4">CCFEE 5885</strain>
    </source>
</reference>
<dbReference type="EMBL" id="JAVRRG010000045">
    <property type="protein sequence ID" value="KAK5093281.1"/>
    <property type="molecule type" value="Genomic_DNA"/>
</dbReference>
<name>A0ABR0KC03_9EURO</name>
<gene>
    <name evidence="3" type="primary">RRP15</name>
    <name evidence="3" type="ORF">LTR24_004400</name>
</gene>
<keyword evidence="4" id="KW-1185">Reference proteome</keyword>
<feature type="compositionally biased region" description="Low complexity" evidence="2">
    <location>
        <begin position="149"/>
        <end position="161"/>
    </location>
</feature>
<organism evidence="3 4">
    <name type="scientific">Lithohypha guttulata</name>
    <dbReference type="NCBI Taxonomy" id="1690604"/>
    <lineage>
        <taxon>Eukaryota</taxon>
        <taxon>Fungi</taxon>
        <taxon>Dikarya</taxon>
        <taxon>Ascomycota</taxon>
        <taxon>Pezizomycotina</taxon>
        <taxon>Eurotiomycetes</taxon>
        <taxon>Chaetothyriomycetidae</taxon>
        <taxon>Chaetothyriales</taxon>
        <taxon>Trichomeriaceae</taxon>
        <taxon>Lithohypha</taxon>
    </lineage>
</organism>
<feature type="compositionally biased region" description="Basic and acidic residues" evidence="2">
    <location>
        <begin position="89"/>
        <end position="101"/>
    </location>
</feature>
<proteinExistence type="inferred from homology"/>
<protein>
    <submittedName>
        <fullName evidence="3">Pre-60S ribosomal particles component</fullName>
    </submittedName>
</protein>
<evidence type="ECO:0000313" key="4">
    <source>
        <dbReference type="Proteomes" id="UP001345013"/>
    </source>
</evidence>
<dbReference type="Pfam" id="PF07890">
    <property type="entry name" value="Rrp15p"/>
    <property type="match status" value="1"/>
</dbReference>
<dbReference type="InterPro" id="IPR012459">
    <property type="entry name" value="Rrp15"/>
</dbReference>